<evidence type="ECO:0000313" key="4">
    <source>
        <dbReference type="Proteomes" id="UP000824074"/>
    </source>
</evidence>
<dbReference type="EMBL" id="DVMT01000048">
    <property type="protein sequence ID" value="HIU40584.1"/>
    <property type="molecule type" value="Genomic_DNA"/>
</dbReference>
<reference evidence="3" key="2">
    <citation type="journal article" date="2021" name="PeerJ">
        <title>Extensive microbial diversity within the chicken gut microbiome revealed by metagenomics and culture.</title>
        <authorList>
            <person name="Gilroy R."/>
            <person name="Ravi A."/>
            <person name="Getino M."/>
            <person name="Pursley I."/>
            <person name="Horton D.L."/>
            <person name="Alikhan N.F."/>
            <person name="Baker D."/>
            <person name="Gharbi K."/>
            <person name="Hall N."/>
            <person name="Watson M."/>
            <person name="Adriaenssens E.M."/>
            <person name="Foster-Nyarko E."/>
            <person name="Jarju S."/>
            <person name="Secka A."/>
            <person name="Antonio M."/>
            <person name="Oren A."/>
            <person name="Chaudhuri R.R."/>
            <person name="La Ragione R."/>
            <person name="Hildebrand F."/>
            <person name="Pallen M.J."/>
        </authorList>
    </citation>
    <scope>NUCLEOTIDE SEQUENCE</scope>
    <source>
        <strain evidence="3">CHK193-30670</strain>
    </source>
</reference>
<comment type="caution">
    <text evidence="3">The sequence shown here is derived from an EMBL/GenBank/DDBJ whole genome shotgun (WGS) entry which is preliminary data.</text>
</comment>
<sequence>MDTNNKDENIEELTTDQEEIKQDTKVDDVIDDILDSNVSTTVSSNNGPEVKNNSAADSDFILNDVETNEKEDLKEDTQANDQKTEVKEEEKSEEESVKIENENNNQEEITKMPKSKKVPLLILLFVLLILDIAALVIYIIGIDKVFSFIK</sequence>
<organism evidence="3 4">
    <name type="scientific">Candidatus Aphodocola excrementigallinarum</name>
    <dbReference type="NCBI Taxonomy" id="2840670"/>
    <lineage>
        <taxon>Bacteria</taxon>
        <taxon>Bacillati</taxon>
        <taxon>Bacillota</taxon>
        <taxon>Bacilli</taxon>
        <taxon>Candidatus Aphodocola</taxon>
    </lineage>
</organism>
<protein>
    <submittedName>
        <fullName evidence="3">Uncharacterized protein</fullName>
    </submittedName>
</protein>
<evidence type="ECO:0000256" key="1">
    <source>
        <dbReference type="SAM" id="MobiDB-lite"/>
    </source>
</evidence>
<feature type="region of interest" description="Disordered" evidence="1">
    <location>
        <begin position="1"/>
        <end position="110"/>
    </location>
</feature>
<gene>
    <name evidence="3" type="ORF">IAB68_04725</name>
</gene>
<evidence type="ECO:0000256" key="2">
    <source>
        <dbReference type="SAM" id="Phobius"/>
    </source>
</evidence>
<feature type="compositionally biased region" description="Low complexity" evidence="1">
    <location>
        <begin position="36"/>
        <end position="46"/>
    </location>
</feature>
<feature type="compositionally biased region" description="Basic and acidic residues" evidence="1">
    <location>
        <begin position="67"/>
        <end position="101"/>
    </location>
</feature>
<evidence type="ECO:0000313" key="3">
    <source>
        <dbReference type="EMBL" id="HIU40584.1"/>
    </source>
</evidence>
<dbReference type="Proteomes" id="UP000824074">
    <property type="component" value="Unassembled WGS sequence"/>
</dbReference>
<proteinExistence type="predicted"/>
<feature type="compositionally biased region" description="Basic and acidic residues" evidence="1">
    <location>
        <begin position="18"/>
        <end position="28"/>
    </location>
</feature>
<keyword evidence="2" id="KW-1133">Transmembrane helix</keyword>
<feature type="transmembrane region" description="Helical" evidence="2">
    <location>
        <begin position="120"/>
        <end position="140"/>
    </location>
</feature>
<accession>A0A9D1LI30</accession>
<name>A0A9D1LI30_9FIRM</name>
<reference evidence="3" key="1">
    <citation type="submission" date="2020-10" db="EMBL/GenBank/DDBJ databases">
        <authorList>
            <person name="Gilroy R."/>
        </authorList>
    </citation>
    <scope>NUCLEOTIDE SEQUENCE</scope>
    <source>
        <strain evidence="3">CHK193-30670</strain>
    </source>
</reference>
<keyword evidence="2" id="KW-0472">Membrane</keyword>
<dbReference type="AlphaFoldDB" id="A0A9D1LI30"/>
<keyword evidence="2" id="KW-0812">Transmembrane</keyword>